<evidence type="ECO:0000313" key="11">
    <source>
        <dbReference type="Proteomes" id="UP000217182"/>
    </source>
</evidence>
<evidence type="ECO:0000256" key="4">
    <source>
        <dbReference type="ARBA" id="ARBA00022452"/>
    </source>
</evidence>
<accession>A0A250B8J4</accession>
<dbReference type="GO" id="GO:1990281">
    <property type="term" value="C:efflux pump complex"/>
    <property type="evidence" value="ECO:0007669"/>
    <property type="project" value="TreeGrafter"/>
</dbReference>
<dbReference type="Proteomes" id="UP000217182">
    <property type="component" value="Chromosome"/>
</dbReference>
<evidence type="ECO:0000256" key="9">
    <source>
        <dbReference type="SAM" id="SignalP"/>
    </source>
</evidence>
<dbReference type="InterPro" id="IPR003423">
    <property type="entry name" value="OMP_efflux"/>
</dbReference>
<dbReference type="InterPro" id="IPR051906">
    <property type="entry name" value="TolC-like"/>
</dbReference>
<dbReference type="PANTHER" id="PTHR30026">
    <property type="entry name" value="OUTER MEMBRANE PROTEIN TOLC"/>
    <property type="match status" value="1"/>
</dbReference>
<comment type="subcellular location">
    <subcellularLocation>
        <location evidence="1">Cell outer membrane</location>
    </subcellularLocation>
</comment>
<keyword evidence="6" id="KW-0472">Membrane</keyword>
<keyword evidence="3" id="KW-0813">Transport</keyword>
<keyword evidence="4" id="KW-1134">Transmembrane beta strand</keyword>
<dbReference type="KEGG" id="gqu:AWC35_09495"/>
<evidence type="ECO:0000256" key="1">
    <source>
        <dbReference type="ARBA" id="ARBA00004442"/>
    </source>
</evidence>
<evidence type="ECO:0000256" key="7">
    <source>
        <dbReference type="ARBA" id="ARBA00023237"/>
    </source>
</evidence>
<gene>
    <name evidence="10" type="ORF">AWC35_09495</name>
</gene>
<keyword evidence="7" id="KW-0998">Cell outer membrane</keyword>
<reference evidence="10 11" key="1">
    <citation type="submission" date="2016-01" db="EMBL/GenBank/DDBJ databases">
        <authorList>
            <person name="Oliw E.H."/>
        </authorList>
    </citation>
    <scope>NUCLEOTIDE SEQUENCE [LARGE SCALE GENOMIC DNA]</scope>
    <source>
        <strain evidence="10 11">FRB97</strain>
    </source>
</reference>
<organism evidence="10 11">
    <name type="scientific">Gibbsiella quercinecans</name>
    <dbReference type="NCBI Taxonomy" id="929813"/>
    <lineage>
        <taxon>Bacteria</taxon>
        <taxon>Pseudomonadati</taxon>
        <taxon>Pseudomonadota</taxon>
        <taxon>Gammaproteobacteria</taxon>
        <taxon>Enterobacterales</taxon>
        <taxon>Yersiniaceae</taxon>
        <taxon>Gibbsiella</taxon>
    </lineage>
</organism>
<dbReference type="EMBL" id="CP014136">
    <property type="protein sequence ID" value="ATA22406.1"/>
    <property type="molecule type" value="Genomic_DNA"/>
</dbReference>
<evidence type="ECO:0000256" key="8">
    <source>
        <dbReference type="SAM" id="Coils"/>
    </source>
</evidence>
<sequence length="492" mass="54115">MRKLVTVLCFISMPCSFAGEKISSPDKHQNDSEAPGGFWGVFSAIPTPQNMPAGSNELADKLQVSPAEIELRPLGKPPQSQQADRMINWLDAIHVAVNRHPSIISSVASLESTGFGVEAANAGYLPNISAGVTSGRQEDKGTGQIATLGLSQMLYDFGKTGSMVDLASAKFLRQQASVLEQVDSIIQQTALALNEVYRYAQLVENARLQVASLRDILKLTQMRAQAGASSRIDPVQAQARVEAAEAQQQEMEIKLQQERFLLQSLLGQSVVEAQLSAPQDLLPLIQREGERVDLNKNPTVLVAQADAVIAKAELRSYKAQRYPTLSLEASSNKYVGNIADYQTRSQYNNVYLSLNSSIYQGGALVAQENASAKALEAARTTIDSKKIQLTDQQRSYYHNILGLQRNIKILKKRMETITETRALYREQYLSLGNRNALDLLNAEQEISRAQLDLINAACDLWASELNYVVLSGMARDVFNLNNKIIHGLRIAP</sequence>
<dbReference type="SUPFAM" id="SSF56954">
    <property type="entry name" value="Outer membrane efflux proteins (OEP)"/>
    <property type="match status" value="1"/>
</dbReference>
<keyword evidence="8" id="KW-0175">Coiled coil</keyword>
<evidence type="ECO:0000313" key="10">
    <source>
        <dbReference type="EMBL" id="ATA22406.1"/>
    </source>
</evidence>
<comment type="similarity">
    <text evidence="2">Belongs to the outer membrane factor (OMF) (TC 1.B.17) family.</text>
</comment>
<evidence type="ECO:0000256" key="5">
    <source>
        <dbReference type="ARBA" id="ARBA00022692"/>
    </source>
</evidence>
<keyword evidence="11" id="KW-1185">Reference proteome</keyword>
<dbReference type="PANTHER" id="PTHR30026:SF22">
    <property type="entry name" value="OUTER MEMBRANE EFFLUX PROTEIN"/>
    <property type="match status" value="1"/>
</dbReference>
<keyword evidence="9" id="KW-0732">Signal</keyword>
<dbReference type="GO" id="GO:0015288">
    <property type="term" value="F:porin activity"/>
    <property type="evidence" value="ECO:0007669"/>
    <property type="project" value="TreeGrafter"/>
</dbReference>
<evidence type="ECO:0000256" key="6">
    <source>
        <dbReference type="ARBA" id="ARBA00023136"/>
    </source>
</evidence>
<protein>
    <submittedName>
        <fullName evidence="10">Transporter</fullName>
    </submittedName>
</protein>
<proteinExistence type="inferred from homology"/>
<evidence type="ECO:0000256" key="3">
    <source>
        <dbReference type="ARBA" id="ARBA00022448"/>
    </source>
</evidence>
<dbReference type="OrthoDB" id="314748at2"/>
<evidence type="ECO:0000256" key="2">
    <source>
        <dbReference type="ARBA" id="ARBA00007613"/>
    </source>
</evidence>
<keyword evidence="5" id="KW-0812">Transmembrane</keyword>
<name>A0A250B8J4_9GAMM</name>
<dbReference type="Gene3D" id="1.20.1600.10">
    <property type="entry name" value="Outer membrane efflux proteins (OEP)"/>
    <property type="match status" value="1"/>
</dbReference>
<dbReference type="AlphaFoldDB" id="A0A250B8J4"/>
<feature type="chain" id="PRO_5012625730" evidence="9">
    <location>
        <begin position="19"/>
        <end position="492"/>
    </location>
</feature>
<feature type="coiled-coil region" evidence="8">
    <location>
        <begin position="400"/>
        <end position="427"/>
    </location>
</feature>
<dbReference type="GO" id="GO:0009279">
    <property type="term" value="C:cell outer membrane"/>
    <property type="evidence" value="ECO:0007669"/>
    <property type="project" value="UniProtKB-SubCell"/>
</dbReference>
<dbReference type="GO" id="GO:0015562">
    <property type="term" value="F:efflux transmembrane transporter activity"/>
    <property type="evidence" value="ECO:0007669"/>
    <property type="project" value="InterPro"/>
</dbReference>
<dbReference type="Pfam" id="PF02321">
    <property type="entry name" value="OEP"/>
    <property type="match status" value="2"/>
</dbReference>
<feature type="signal peptide" evidence="9">
    <location>
        <begin position="1"/>
        <end position="18"/>
    </location>
</feature>